<evidence type="ECO:0000313" key="1">
    <source>
        <dbReference type="Ensembl" id="ENSCATP00000006718.1"/>
    </source>
</evidence>
<dbReference type="Ensembl" id="ENSCATT00000023909.1">
    <property type="protein sequence ID" value="ENSCATP00000006718.1"/>
    <property type="gene ID" value="ENSCATG00000020735.1"/>
</dbReference>
<dbReference type="Bgee" id="ENSCATG00000020735">
    <property type="expression patterns" value="Expressed in skeletal muscle tissue and 11 other cell types or tissues"/>
</dbReference>
<dbReference type="OMA" id="RAGPCAF"/>
<name>A0A2K5L1A5_CERAT</name>
<evidence type="ECO:0000313" key="2">
    <source>
        <dbReference type="Proteomes" id="UP000233060"/>
    </source>
</evidence>
<proteinExistence type="predicted"/>
<protein>
    <submittedName>
        <fullName evidence="1">Uncharacterized protein</fullName>
    </submittedName>
</protein>
<dbReference type="Proteomes" id="UP000233060">
    <property type="component" value="Unassembled WGS sequence"/>
</dbReference>
<reference evidence="1" key="2">
    <citation type="submission" date="2025-09" db="UniProtKB">
        <authorList>
            <consortium name="Ensembl"/>
        </authorList>
    </citation>
    <scope>IDENTIFICATION</scope>
</reference>
<reference evidence="1" key="1">
    <citation type="submission" date="2025-08" db="UniProtKB">
        <authorList>
            <consortium name="Ensembl"/>
        </authorList>
    </citation>
    <scope>IDENTIFICATION</scope>
</reference>
<keyword evidence="2" id="KW-1185">Reference proteome</keyword>
<organism evidence="1 2">
    <name type="scientific">Cercocebus atys</name>
    <name type="common">Sooty mangabey</name>
    <name type="synonym">Cercocebus torquatus atys</name>
    <dbReference type="NCBI Taxonomy" id="9531"/>
    <lineage>
        <taxon>Eukaryota</taxon>
        <taxon>Metazoa</taxon>
        <taxon>Chordata</taxon>
        <taxon>Craniata</taxon>
        <taxon>Vertebrata</taxon>
        <taxon>Euteleostomi</taxon>
        <taxon>Mammalia</taxon>
        <taxon>Eutheria</taxon>
        <taxon>Euarchontoglires</taxon>
        <taxon>Primates</taxon>
        <taxon>Haplorrhini</taxon>
        <taxon>Catarrhini</taxon>
        <taxon>Cercopithecidae</taxon>
        <taxon>Cercopithecinae</taxon>
        <taxon>Cercocebus</taxon>
    </lineage>
</organism>
<dbReference type="GeneTree" id="ENSGT00960000187388"/>
<sequence length="74" mass="7269">MPPTLGAPRAGPSAFFCPFSGLARFPVYPGSGAGPNGENRASACLRGTHWAVVVTAGAAATRGTGCASLRPAPG</sequence>
<accession>A0A2K5L1A5</accession>
<dbReference type="AlphaFoldDB" id="A0A2K5L1A5"/>